<evidence type="ECO:0000256" key="3">
    <source>
        <dbReference type="ARBA" id="ARBA00023163"/>
    </source>
</evidence>
<dbReference type="EMBL" id="WSEK01000004">
    <property type="protein sequence ID" value="MVQ49823.1"/>
    <property type="molecule type" value="Genomic_DNA"/>
</dbReference>
<dbReference type="Gene3D" id="1.10.1660.10">
    <property type="match status" value="1"/>
</dbReference>
<evidence type="ECO:0000259" key="5">
    <source>
        <dbReference type="PROSITE" id="PS50937"/>
    </source>
</evidence>
<dbReference type="PRINTS" id="PR00040">
    <property type="entry name" value="HTHMERR"/>
</dbReference>
<dbReference type="RefSeq" id="WP_157342666.1">
    <property type="nucleotide sequence ID" value="NZ_WSEK01000004.1"/>
</dbReference>
<dbReference type="GO" id="GO:0003677">
    <property type="term" value="F:DNA binding"/>
    <property type="evidence" value="ECO:0007669"/>
    <property type="project" value="UniProtKB-KW"/>
</dbReference>
<evidence type="ECO:0000256" key="1">
    <source>
        <dbReference type="ARBA" id="ARBA00023015"/>
    </source>
</evidence>
<feature type="coiled-coil region" evidence="4">
    <location>
        <begin position="83"/>
        <end position="117"/>
    </location>
</feature>
<dbReference type="AlphaFoldDB" id="A0A6L6XSU3"/>
<dbReference type="PANTHER" id="PTHR30204:SF94">
    <property type="entry name" value="HEAVY METAL-DEPENDENT TRANSCRIPTIONAL REGULATOR HI_0293-RELATED"/>
    <property type="match status" value="1"/>
</dbReference>
<dbReference type="PROSITE" id="PS50937">
    <property type="entry name" value="HTH_MERR_2"/>
    <property type="match status" value="1"/>
</dbReference>
<keyword evidence="4" id="KW-0175">Coiled coil</keyword>
<feature type="domain" description="HTH merR-type" evidence="5">
    <location>
        <begin position="1"/>
        <end position="68"/>
    </location>
</feature>
<accession>A0A6L6XSU3</accession>
<reference evidence="6 7" key="1">
    <citation type="submission" date="2019-12" db="EMBL/GenBank/DDBJ databases">
        <authorList>
            <person name="Huq M.A."/>
        </authorList>
    </citation>
    <scope>NUCLEOTIDE SEQUENCE [LARGE SCALE GENOMIC DNA]</scope>
    <source>
        <strain evidence="6 7">MAH-18</strain>
    </source>
</reference>
<evidence type="ECO:0000256" key="2">
    <source>
        <dbReference type="ARBA" id="ARBA00023125"/>
    </source>
</evidence>
<dbReference type="Pfam" id="PF13411">
    <property type="entry name" value="MerR_1"/>
    <property type="match status" value="1"/>
</dbReference>
<dbReference type="SUPFAM" id="SSF46955">
    <property type="entry name" value="Putative DNA-binding domain"/>
    <property type="match status" value="1"/>
</dbReference>
<dbReference type="SMART" id="SM00422">
    <property type="entry name" value="HTH_MERR"/>
    <property type="match status" value="1"/>
</dbReference>
<sequence length="131" mass="14281">MRIGEAASRAGVSTKAVRYYESLGLVTAPRLANGYRDYDEAQVRRIGEIRGLVRLGIPAEQTRPFLDCLDSGQAAGDDCPASLDTYRAAIADLDLRVVELAERRETLAARLAEATARSAPRCLFTPTEEIP</sequence>
<dbReference type="Proteomes" id="UP000473525">
    <property type="component" value="Unassembled WGS sequence"/>
</dbReference>
<evidence type="ECO:0000256" key="4">
    <source>
        <dbReference type="SAM" id="Coils"/>
    </source>
</evidence>
<dbReference type="InterPro" id="IPR009061">
    <property type="entry name" value="DNA-bd_dom_put_sf"/>
</dbReference>
<keyword evidence="7" id="KW-1185">Reference proteome</keyword>
<evidence type="ECO:0000313" key="7">
    <source>
        <dbReference type="Proteomes" id="UP000473525"/>
    </source>
</evidence>
<dbReference type="InterPro" id="IPR047057">
    <property type="entry name" value="MerR_fam"/>
</dbReference>
<dbReference type="GO" id="GO:0003700">
    <property type="term" value="F:DNA-binding transcription factor activity"/>
    <property type="evidence" value="ECO:0007669"/>
    <property type="project" value="InterPro"/>
</dbReference>
<gene>
    <name evidence="6" type="ORF">GON03_11570</name>
</gene>
<evidence type="ECO:0000313" key="6">
    <source>
        <dbReference type="EMBL" id="MVQ49823.1"/>
    </source>
</evidence>
<comment type="caution">
    <text evidence="6">The sequence shown here is derived from an EMBL/GenBank/DDBJ whole genome shotgun (WGS) entry which is preliminary data.</text>
</comment>
<name>A0A6L6XSU3_9ACTN</name>
<dbReference type="PROSITE" id="PS00552">
    <property type="entry name" value="HTH_MERR_1"/>
    <property type="match status" value="1"/>
</dbReference>
<keyword evidence="3" id="KW-0804">Transcription</keyword>
<organism evidence="6 7">
    <name type="scientific">Nocardioides agri</name>
    <dbReference type="NCBI Taxonomy" id="2682843"/>
    <lineage>
        <taxon>Bacteria</taxon>
        <taxon>Bacillati</taxon>
        <taxon>Actinomycetota</taxon>
        <taxon>Actinomycetes</taxon>
        <taxon>Propionibacteriales</taxon>
        <taxon>Nocardioidaceae</taxon>
        <taxon>Nocardioides</taxon>
    </lineage>
</organism>
<keyword evidence="2" id="KW-0238">DNA-binding</keyword>
<dbReference type="PANTHER" id="PTHR30204">
    <property type="entry name" value="REDOX-CYCLING DRUG-SENSING TRANSCRIPTIONAL ACTIVATOR SOXR"/>
    <property type="match status" value="1"/>
</dbReference>
<protein>
    <submittedName>
        <fullName evidence="6">MerR family transcriptional regulator</fullName>
    </submittedName>
</protein>
<keyword evidence="1" id="KW-0805">Transcription regulation</keyword>
<proteinExistence type="predicted"/>
<dbReference type="InterPro" id="IPR000551">
    <property type="entry name" value="MerR-type_HTH_dom"/>
</dbReference>